<dbReference type="OrthoDB" id="6259452at2759"/>
<dbReference type="EMBL" id="UYSU01037246">
    <property type="protein sequence ID" value="VDL98787.1"/>
    <property type="molecule type" value="Genomic_DNA"/>
</dbReference>
<evidence type="ECO:0000313" key="2">
    <source>
        <dbReference type="Proteomes" id="UP000275846"/>
    </source>
</evidence>
<protein>
    <submittedName>
        <fullName evidence="3">Reverse transcriptase domain-containing protein</fullName>
    </submittedName>
</protein>
<sequence length="355" mass="40239">MGEDGTKLLQQRVTELVRELKATRDAILENKFHKLPNPTSSRNDILVHNLSSKELTKEQVQVLQHDVSFNTADAKPVNVIAVVESVINQTEATEETKNLIRHQVSSLLMAHKPREIFPKVERDALRELKADIDIVIVPVDKGRSIVISDRTHYLQKAKDLLENRQFYVPCETNPIITQTREINATLLVLENSGAITPTDRRMVRAQDTALVRFDGLRKVNTESVPLQPILSLKGTRTYGLAKWLFRCLKFLTAESDTTVSSSKQFLQKLKGVSLLPGDVIVSFNVTFLITSISQDPAVETAELLIRSKYDETENRLGHAPVLQPMKFCLRTYFTLNGTIYKQVKEHQWVCRSPDV</sequence>
<gene>
    <name evidence="1" type="ORF">SSLN_LOCUS12402</name>
</gene>
<name>A0A183T7F4_SCHSO</name>
<dbReference type="Proteomes" id="UP000275846">
    <property type="component" value="Unassembled WGS sequence"/>
</dbReference>
<keyword evidence="2" id="KW-1185">Reference proteome</keyword>
<reference evidence="3" key="1">
    <citation type="submission" date="2016-06" db="UniProtKB">
        <authorList>
            <consortium name="WormBaseParasite"/>
        </authorList>
    </citation>
    <scope>IDENTIFICATION</scope>
</reference>
<reference evidence="1 2" key="2">
    <citation type="submission" date="2018-11" db="EMBL/GenBank/DDBJ databases">
        <authorList>
            <consortium name="Pathogen Informatics"/>
        </authorList>
    </citation>
    <scope>NUCLEOTIDE SEQUENCE [LARGE SCALE GENOMIC DNA]</scope>
    <source>
        <strain evidence="1 2">NST_G2</strain>
    </source>
</reference>
<organism evidence="3">
    <name type="scientific">Schistocephalus solidus</name>
    <name type="common">Tapeworm</name>
    <dbReference type="NCBI Taxonomy" id="70667"/>
    <lineage>
        <taxon>Eukaryota</taxon>
        <taxon>Metazoa</taxon>
        <taxon>Spiralia</taxon>
        <taxon>Lophotrochozoa</taxon>
        <taxon>Platyhelminthes</taxon>
        <taxon>Cestoda</taxon>
        <taxon>Eucestoda</taxon>
        <taxon>Diphyllobothriidea</taxon>
        <taxon>Diphyllobothriidae</taxon>
        <taxon>Schistocephalus</taxon>
    </lineage>
</organism>
<dbReference type="PANTHER" id="PTHR21301">
    <property type="entry name" value="REVERSE TRANSCRIPTASE"/>
    <property type="match status" value="1"/>
</dbReference>
<accession>A0A183T7F4</accession>
<evidence type="ECO:0000313" key="1">
    <source>
        <dbReference type="EMBL" id="VDL98787.1"/>
    </source>
</evidence>
<proteinExistence type="predicted"/>
<dbReference type="PANTHER" id="PTHR21301:SF10">
    <property type="entry name" value="REVERSE TRANSCRIPTASE DOMAIN-CONTAINING PROTEIN"/>
    <property type="match status" value="1"/>
</dbReference>
<dbReference type="WBParaSite" id="SSLN_0001286601-mRNA-1">
    <property type="protein sequence ID" value="SSLN_0001286601-mRNA-1"/>
    <property type="gene ID" value="SSLN_0001286601"/>
</dbReference>
<dbReference type="AlphaFoldDB" id="A0A183T7F4"/>
<evidence type="ECO:0000313" key="3">
    <source>
        <dbReference type="WBParaSite" id="SSLN_0001286601-mRNA-1"/>
    </source>
</evidence>